<dbReference type="RefSeq" id="WP_386194100.1">
    <property type="nucleotide sequence ID" value="NZ_JBHSBC010000032.1"/>
</dbReference>
<proteinExistence type="predicted"/>
<name>A0ABV8F9Q2_9ACTN</name>
<sequence length="75" mass="7992">MKSAGGRRWSGWRRAVTGLAIGALVVVSGFVWRAVTTTVTMTPSWTYDIGYRASAPAVADGVVYVLGGELGEDRM</sequence>
<organism evidence="1 2">
    <name type="scientific">Streptosporangium jomthongense</name>
    <dbReference type="NCBI Taxonomy" id="1193683"/>
    <lineage>
        <taxon>Bacteria</taxon>
        <taxon>Bacillati</taxon>
        <taxon>Actinomycetota</taxon>
        <taxon>Actinomycetes</taxon>
        <taxon>Streptosporangiales</taxon>
        <taxon>Streptosporangiaceae</taxon>
        <taxon>Streptosporangium</taxon>
    </lineage>
</organism>
<comment type="caution">
    <text evidence="1">The sequence shown here is derived from an EMBL/GenBank/DDBJ whole genome shotgun (WGS) entry which is preliminary data.</text>
</comment>
<accession>A0ABV8F9Q2</accession>
<evidence type="ECO:0000313" key="1">
    <source>
        <dbReference type="EMBL" id="MFC3984220.1"/>
    </source>
</evidence>
<dbReference type="Proteomes" id="UP001595698">
    <property type="component" value="Unassembled WGS sequence"/>
</dbReference>
<gene>
    <name evidence="1" type="ORF">ACFOYY_29075</name>
</gene>
<reference evidence="2" key="1">
    <citation type="journal article" date="2019" name="Int. J. Syst. Evol. Microbiol.">
        <title>The Global Catalogue of Microorganisms (GCM) 10K type strain sequencing project: providing services to taxonomists for standard genome sequencing and annotation.</title>
        <authorList>
            <consortium name="The Broad Institute Genomics Platform"/>
            <consortium name="The Broad Institute Genome Sequencing Center for Infectious Disease"/>
            <person name="Wu L."/>
            <person name="Ma J."/>
        </authorList>
    </citation>
    <scope>NUCLEOTIDE SEQUENCE [LARGE SCALE GENOMIC DNA]</scope>
    <source>
        <strain evidence="2">TBRC 7912</strain>
    </source>
</reference>
<keyword evidence="2" id="KW-1185">Reference proteome</keyword>
<dbReference type="EMBL" id="JBHSBC010000032">
    <property type="protein sequence ID" value="MFC3984220.1"/>
    <property type="molecule type" value="Genomic_DNA"/>
</dbReference>
<evidence type="ECO:0000313" key="2">
    <source>
        <dbReference type="Proteomes" id="UP001595698"/>
    </source>
</evidence>
<protein>
    <submittedName>
        <fullName evidence="1">Uncharacterized protein</fullName>
    </submittedName>
</protein>